<comment type="similarity">
    <text evidence="2 12">Belongs to the G-protein coupled receptor T2R family.</text>
</comment>
<evidence type="ECO:0000256" key="9">
    <source>
        <dbReference type="ARBA" id="ARBA00023170"/>
    </source>
</evidence>
<dbReference type="SUPFAM" id="SSF81321">
    <property type="entry name" value="Family A G protein-coupled receptor-like"/>
    <property type="match status" value="1"/>
</dbReference>
<feature type="transmembrane region" description="Helical" evidence="14">
    <location>
        <begin position="6"/>
        <end position="29"/>
    </location>
</feature>
<feature type="transmembrane region" description="Helical" evidence="14">
    <location>
        <begin position="127"/>
        <end position="147"/>
    </location>
</feature>
<protein>
    <recommendedName>
        <fullName evidence="13">Taste receptor type 2</fullName>
    </recommendedName>
</protein>
<dbReference type="PANTHER" id="PTHR11394">
    <property type="entry name" value="TASTE RECEPTOR TYPE 2"/>
    <property type="match status" value="1"/>
</dbReference>
<dbReference type="InterPro" id="IPR007960">
    <property type="entry name" value="TAS2R"/>
</dbReference>
<reference evidence="15" key="3">
    <citation type="submission" date="2025-09" db="UniProtKB">
        <authorList>
            <consortium name="Ensembl"/>
        </authorList>
    </citation>
    <scope>IDENTIFICATION</scope>
</reference>
<feature type="transmembrane region" description="Helical" evidence="14">
    <location>
        <begin position="233"/>
        <end position="254"/>
    </location>
</feature>
<proteinExistence type="inferred from homology"/>
<keyword evidence="5 13" id="KW-0812">Transmembrane</keyword>
<evidence type="ECO:0000256" key="7">
    <source>
        <dbReference type="ARBA" id="ARBA00023040"/>
    </source>
</evidence>
<evidence type="ECO:0000256" key="8">
    <source>
        <dbReference type="ARBA" id="ARBA00023136"/>
    </source>
</evidence>
<keyword evidence="8 13" id="KW-0472">Membrane</keyword>
<evidence type="ECO:0000256" key="3">
    <source>
        <dbReference type="ARBA" id="ARBA00022480"/>
    </source>
</evidence>
<keyword evidence="3 13" id="KW-0919">Taste</keyword>
<dbReference type="GO" id="GO:0004930">
    <property type="term" value="F:G protein-coupled receptor activity"/>
    <property type="evidence" value="ECO:0007669"/>
    <property type="project" value="UniProtKB-KW"/>
</dbReference>
<dbReference type="Gene3D" id="1.20.1070.10">
    <property type="entry name" value="Rhodopsin 7-helix transmembrane proteins"/>
    <property type="match status" value="1"/>
</dbReference>
<dbReference type="Proteomes" id="UP000007648">
    <property type="component" value="Unassembled WGS sequence"/>
</dbReference>
<evidence type="ECO:0000313" key="15">
    <source>
        <dbReference type="Ensembl" id="ENSSHAP00000016110.2"/>
    </source>
</evidence>
<evidence type="ECO:0000256" key="12">
    <source>
        <dbReference type="RuleBase" id="RU004423"/>
    </source>
</evidence>
<dbReference type="AlphaFoldDB" id="G3WL05"/>
<keyword evidence="11 13" id="KW-0807">Transducer</keyword>
<keyword evidence="10" id="KW-0325">Glycoprotein</keyword>
<dbReference type="Pfam" id="PF05296">
    <property type="entry name" value="TAS2R"/>
    <property type="match status" value="1"/>
</dbReference>
<evidence type="ECO:0000256" key="11">
    <source>
        <dbReference type="ARBA" id="ARBA00023224"/>
    </source>
</evidence>
<keyword evidence="4 13" id="KW-0716">Sensory transduction</keyword>
<dbReference type="GO" id="GO:0016020">
    <property type="term" value="C:membrane"/>
    <property type="evidence" value="ECO:0007669"/>
    <property type="project" value="UniProtKB-SubCell"/>
</dbReference>
<dbReference type="InParanoid" id="G3WL05"/>
<reference evidence="15" key="2">
    <citation type="submission" date="2025-08" db="UniProtKB">
        <authorList>
            <consortium name="Ensembl"/>
        </authorList>
    </citation>
    <scope>IDENTIFICATION</scope>
</reference>
<keyword evidence="16" id="KW-1185">Reference proteome</keyword>
<evidence type="ECO:0000313" key="16">
    <source>
        <dbReference type="Proteomes" id="UP000007648"/>
    </source>
</evidence>
<sequence>MLNGEKIIMVLVAGEFLLGFLGNGFMVLVNGIDWIKSKKFATVDLILVHLAISRIGLLCTLISISSQLICCLAEFLVNKSQAVDIFWILTHLSSIWSGTSLSVFYFLKIANFSHPLFLWLKWRINQVVHMLQVGPFLIALFINLLLFTKTYNFTFNIENNTKAFPGLQMNGSQYITLQVIVNFLSLLPFTLSLFSFFSLILSLWRHTLQMKLNATESKDSSTEAHVRAMKATFCFLFLFILFNLSSSIAQWSHIIPNKKLAVMFGFPLMVLYPSGHSLILILYNSKLRQAALKMWWQVRCFLRVNCNRLSFSY</sequence>
<feature type="transmembrane region" description="Helical" evidence="14">
    <location>
        <begin position="85"/>
        <end position="107"/>
    </location>
</feature>
<keyword evidence="6 14" id="KW-1133">Transmembrane helix</keyword>
<name>G3WL05_SARHA</name>
<dbReference type="Ensembl" id="ENSSHAT00000016243.2">
    <property type="protein sequence ID" value="ENSSHAP00000016110.2"/>
    <property type="gene ID" value="ENSSHAG00000013714.2"/>
</dbReference>
<organism evidence="15 16">
    <name type="scientific">Sarcophilus harrisii</name>
    <name type="common">Tasmanian devil</name>
    <name type="synonym">Sarcophilus laniarius</name>
    <dbReference type="NCBI Taxonomy" id="9305"/>
    <lineage>
        <taxon>Eukaryota</taxon>
        <taxon>Metazoa</taxon>
        <taxon>Chordata</taxon>
        <taxon>Craniata</taxon>
        <taxon>Vertebrata</taxon>
        <taxon>Euteleostomi</taxon>
        <taxon>Mammalia</taxon>
        <taxon>Metatheria</taxon>
        <taxon>Dasyuromorphia</taxon>
        <taxon>Dasyuridae</taxon>
        <taxon>Sarcophilus</taxon>
    </lineage>
</organism>
<keyword evidence="9 13" id="KW-0675">Receptor</keyword>
<dbReference type="HOGENOM" id="CLU_072337_3_0_1"/>
<feature type="transmembrane region" description="Helical" evidence="14">
    <location>
        <begin position="260"/>
        <end position="283"/>
    </location>
</feature>
<evidence type="ECO:0000256" key="4">
    <source>
        <dbReference type="ARBA" id="ARBA00022606"/>
    </source>
</evidence>
<dbReference type="PANTHER" id="PTHR11394:SF58">
    <property type="entry name" value="TASTE RECEPTOR TYPE 2 MEMBER 7"/>
    <property type="match status" value="1"/>
</dbReference>
<reference evidence="15 16" key="1">
    <citation type="journal article" date="2011" name="Proc. Natl. Acad. Sci. U.S.A.">
        <title>Genetic diversity and population structure of the endangered marsupial Sarcophilus harrisii (Tasmanian devil).</title>
        <authorList>
            <person name="Miller W."/>
            <person name="Hayes V.M."/>
            <person name="Ratan A."/>
            <person name="Petersen D.C."/>
            <person name="Wittekindt N.E."/>
            <person name="Miller J."/>
            <person name="Walenz B."/>
            <person name="Knight J."/>
            <person name="Qi J."/>
            <person name="Zhao F."/>
            <person name="Wang Q."/>
            <person name="Bedoya-Reina O.C."/>
            <person name="Katiyar N."/>
            <person name="Tomsho L.P."/>
            <person name="Kasson L.M."/>
            <person name="Hardie R.A."/>
            <person name="Woodbridge P."/>
            <person name="Tindall E.A."/>
            <person name="Bertelsen M.F."/>
            <person name="Dixon D."/>
            <person name="Pyecroft S."/>
            <person name="Helgen K.M."/>
            <person name="Lesk A.M."/>
            <person name="Pringle T.H."/>
            <person name="Patterson N."/>
            <person name="Zhang Y."/>
            <person name="Kreiss A."/>
            <person name="Woods G.M."/>
            <person name="Jones M.E."/>
            <person name="Schuster S.C."/>
        </authorList>
    </citation>
    <scope>NUCLEOTIDE SEQUENCE [LARGE SCALE GENOMIC DNA]</scope>
</reference>
<evidence type="ECO:0000256" key="13">
    <source>
        <dbReference type="RuleBase" id="RU004424"/>
    </source>
</evidence>
<evidence type="ECO:0000256" key="6">
    <source>
        <dbReference type="ARBA" id="ARBA00022989"/>
    </source>
</evidence>
<accession>G3WL05</accession>
<dbReference type="FunFam" id="1.20.1070.10:FF:000042">
    <property type="entry name" value="Taste receptor type 2 member 7"/>
    <property type="match status" value="1"/>
</dbReference>
<evidence type="ECO:0000256" key="14">
    <source>
        <dbReference type="SAM" id="Phobius"/>
    </source>
</evidence>
<keyword evidence="7 13" id="KW-0297">G-protein coupled receptor</keyword>
<dbReference type="GO" id="GO:0033038">
    <property type="term" value="F:bitter taste receptor activity"/>
    <property type="evidence" value="ECO:0007669"/>
    <property type="project" value="InterPro"/>
</dbReference>
<evidence type="ECO:0000256" key="1">
    <source>
        <dbReference type="ARBA" id="ARBA00004141"/>
    </source>
</evidence>
<evidence type="ECO:0000256" key="5">
    <source>
        <dbReference type="ARBA" id="ARBA00022692"/>
    </source>
</evidence>
<evidence type="ECO:0000256" key="2">
    <source>
        <dbReference type="ARBA" id="ARBA00007376"/>
    </source>
</evidence>
<feature type="transmembrane region" description="Helical" evidence="14">
    <location>
        <begin position="179"/>
        <end position="204"/>
    </location>
</feature>
<dbReference type="CDD" id="cd13950">
    <property type="entry name" value="7tm_TAS2R"/>
    <property type="match status" value="1"/>
</dbReference>
<comment type="subcellular location">
    <subcellularLocation>
        <location evidence="1 13">Membrane</location>
        <topology evidence="1 13">Multi-pass membrane protein</topology>
    </subcellularLocation>
</comment>
<evidence type="ECO:0000256" key="10">
    <source>
        <dbReference type="ARBA" id="ARBA00023180"/>
    </source>
</evidence>
<dbReference type="GeneTree" id="ENSGT01150000286975"/>